<accession>A0AAW5QRH7</accession>
<proteinExistence type="predicted"/>
<sequence length="215" mass="23507">MNKTDCTPFDRSDICPTEGQILQQLLALLPRGRAWQSERDLDPDSGSVLARFWAAFAEVMHFVNRRICAGLDEFTCGTMSETRELWSADFGVPDDCGLWTDVCAKVAAIGGTRCEYFVEMAARAGWVIECRSLQVEGPQADCAIADCAMLVEPRPAILDIVVSLNDSPAWAGGVWPIADCAVADCVQLCAPDPQPLRCVLERIVPAHLNITYEVA</sequence>
<dbReference type="RefSeq" id="WP_261614140.1">
    <property type="nucleotide sequence ID" value="NZ_JALIDZ010000001.1"/>
</dbReference>
<evidence type="ECO:0000313" key="1">
    <source>
        <dbReference type="EMBL" id="MCT8970575.1"/>
    </source>
</evidence>
<reference evidence="1 2" key="1">
    <citation type="submission" date="2022-04" db="EMBL/GenBank/DDBJ databases">
        <authorList>
            <person name="Ye Y.-Q."/>
            <person name="Du Z.-J."/>
        </authorList>
    </citation>
    <scope>NUCLEOTIDE SEQUENCE [LARGE SCALE GENOMIC DNA]</scope>
    <source>
        <strain evidence="1 2">A6E488</strain>
    </source>
</reference>
<evidence type="ECO:0000313" key="2">
    <source>
        <dbReference type="Proteomes" id="UP001320898"/>
    </source>
</evidence>
<dbReference type="Proteomes" id="UP001320898">
    <property type="component" value="Unassembled WGS sequence"/>
</dbReference>
<protein>
    <submittedName>
        <fullName evidence="1">Uncharacterized protein</fullName>
    </submittedName>
</protein>
<comment type="caution">
    <text evidence="1">The sequence shown here is derived from an EMBL/GenBank/DDBJ whole genome shotgun (WGS) entry which is preliminary data.</text>
</comment>
<organism evidence="1 2">
    <name type="scientific">Microbaculum marinisediminis</name>
    <dbReference type="NCBI Taxonomy" id="2931392"/>
    <lineage>
        <taxon>Bacteria</taxon>
        <taxon>Pseudomonadati</taxon>
        <taxon>Pseudomonadota</taxon>
        <taxon>Alphaproteobacteria</taxon>
        <taxon>Hyphomicrobiales</taxon>
        <taxon>Tepidamorphaceae</taxon>
        <taxon>Microbaculum</taxon>
    </lineage>
</organism>
<dbReference type="EMBL" id="JALIDZ010000001">
    <property type="protein sequence ID" value="MCT8970575.1"/>
    <property type="molecule type" value="Genomic_DNA"/>
</dbReference>
<keyword evidence="2" id="KW-1185">Reference proteome</keyword>
<dbReference type="AlphaFoldDB" id="A0AAW5QRH7"/>
<name>A0AAW5QRH7_9HYPH</name>
<gene>
    <name evidence="1" type="ORF">MUB46_01765</name>
</gene>